<sequence>MKTTRLSTVLYLSLLVLFTLSCAKDEGNYSYTELEKVSFSGEKNNETIFVRQGEPLTLSPEISYQGDASDLSYEWFVYLNSASASYVQDSTLIARTKSLNYTVSPDVFVLGESYKLTYKVTNNKTGISVFQFYQLEVQDLFTQGWIFLEDKAGRADLSMILRNGTVYHDIYSGRNAGYPIADPRSFTISPQSVSDGVAQDGKKFYIVGANDAIELDGNTMQKRFDYAYLFFQPPATIKPEYIAWGGVNGNNLGLLINGGKLYPNMVGGFPGAKKFGAEMKSSSHNYDYDLAPQHISGVNYSDTYNVFVFDRLNRCFYAVTSSNLNAFDPASQNTALFDMNNVGMDLIKLDSSNVSTVRNAIMRTTDGSDAYLLQFRTTRTAVEPTINVAKQRLDAPGLTKAADLSCSTLSPHIFYVADGKLYRYEVTSNTYTVEYQLPANEAVSKIKFERHGYGEGLPRLIVTTWNGTEGKVYYFKVSPTGTVQQLDKTFTGFGKIIDLAYKY</sequence>
<proteinExistence type="predicted"/>
<evidence type="ECO:0000313" key="3">
    <source>
        <dbReference type="EMBL" id="VTR43086.1"/>
    </source>
</evidence>
<reference evidence="2 5" key="2">
    <citation type="submission" date="2024-06" db="EMBL/GenBank/DDBJ databases">
        <title>Soil Sphingobacterium thalpophilum.</title>
        <authorList>
            <person name="Yang J."/>
            <person name="Li J."/>
        </authorList>
    </citation>
    <scope>NUCLEOTIDE SEQUENCE [LARGE SCALE GENOMIC DNA]</scope>
    <source>
        <strain evidence="2 5">22g91tb</strain>
    </source>
</reference>
<accession>A0A4U9V8S1</accession>
<dbReference type="RefSeq" id="WP_028072220.1">
    <property type="nucleotide sequence ID" value="NZ_CP141191.1"/>
</dbReference>
<dbReference type="KEGG" id="stha:NCTC11429_02798"/>
<dbReference type="Proteomes" id="UP000308196">
    <property type="component" value="Chromosome"/>
</dbReference>
<reference evidence="3 4" key="1">
    <citation type="submission" date="2019-05" db="EMBL/GenBank/DDBJ databases">
        <authorList>
            <consortium name="Pathogen Informatics"/>
        </authorList>
    </citation>
    <scope>NUCLEOTIDE SEQUENCE [LARGE SCALE GENOMIC DNA]</scope>
    <source>
        <strain evidence="3 4">NCTC11429</strain>
    </source>
</reference>
<dbReference type="GeneID" id="78463499"/>
<dbReference type="AlphaFoldDB" id="A0A4U9V8S1"/>
<feature type="signal peptide" evidence="1">
    <location>
        <begin position="1"/>
        <end position="23"/>
    </location>
</feature>
<gene>
    <name evidence="2" type="ORF">ABTW24_19750</name>
    <name evidence="3" type="ORF">NCTC11429_02798</name>
</gene>
<evidence type="ECO:0000313" key="2">
    <source>
        <dbReference type="EMBL" id="MEZ0453835.1"/>
    </source>
</evidence>
<feature type="chain" id="PRO_5020191553" evidence="1">
    <location>
        <begin position="24"/>
        <end position="503"/>
    </location>
</feature>
<dbReference type="EMBL" id="JBEOQB010000006">
    <property type="protein sequence ID" value="MEZ0453835.1"/>
    <property type="molecule type" value="Genomic_DNA"/>
</dbReference>
<dbReference type="Pfam" id="PF16407">
    <property type="entry name" value="PKD_2"/>
    <property type="match status" value="1"/>
</dbReference>
<dbReference type="InterPro" id="IPR032183">
    <property type="entry name" value="PKD-like"/>
</dbReference>
<dbReference type="STRING" id="1123265.GCA_000686625_02031"/>
<keyword evidence="5" id="KW-1185">Reference proteome</keyword>
<dbReference type="Proteomes" id="UP001566204">
    <property type="component" value="Unassembled WGS sequence"/>
</dbReference>
<protein>
    <submittedName>
        <fullName evidence="2">PKD-like family lipoprotein</fullName>
    </submittedName>
</protein>
<organism evidence="3 4">
    <name type="scientific">Sphingobacterium thalpophilum</name>
    <dbReference type="NCBI Taxonomy" id="259"/>
    <lineage>
        <taxon>Bacteria</taxon>
        <taxon>Pseudomonadati</taxon>
        <taxon>Bacteroidota</taxon>
        <taxon>Sphingobacteriia</taxon>
        <taxon>Sphingobacteriales</taxon>
        <taxon>Sphingobacteriaceae</taxon>
        <taxon>Sphingobacterium</taxon>
    </lineage>
</organism>
<name>A0A4U9V8S1_9SPHI</name>
<dbReference type="PROSITE" id="PS51257">
    <property type="entry name" value="PROKAR_LIPOPROTEIN"/>
    <property type="match status" value="1"/>
</dbReference>
<evidence type="ECO:0000256" key="1">
    <source>
        <dbReference type="SAM" id="SignalP"/>
    </source>
</evidence>
<dbReference type="EMBL" id="LR590484">
    <property type="protein sequence ID" value="VTR43086.1"/>
    <property type="molecule type" value="Genomic_DNA"/>
</dbReference>
<evidence type="ECO:0000313" key="4">
    <source>
        <dbReference type="Proteomes" id="UP000308196"/>
    </source>
</evidence>
<keyword evidence="1" id="KW-0732">Signal</keyword>
<evidence type="ECO:0000313" key="5">
    <source>
        <dbReference type="Proteomes" id="UP001566204"/>
    </source>
</evidence>